<evidence type="ECO:0000256" key="1">
    <source>
        <dbReference type="SAM" id="Phobius"/>
    </source>
</evidence>
<accession>A0ABV8DDD6</accession>
<organism evidence="2 3">
    <name type="scientific">Acidovorax facilis</name>
    <dbReference type="NCBI Taxonomy" id="12917"/>
    <lineage>
        <taxon>Bacteria</taxon>
        <taxon>Pseudomonadati</taxon>
        <taxon>Pseudomonadota</taxon>
        <taxon>Betaproteobacteria</taxon>
        <taxon>Burkholderiales</taxon>
        <taxon>Comamonadaceae</taxon>
        <taxon>Acidovorax</taxon>
    </lineage>
</organism>
<keyword evidence="1" id="KW-0812">Transmembrane</keyword>
<dbReference type="EMBL" id="JBHSAJ010000054">
    <property type="protein sequence ID" value="MFC3936551.1"/>
    <property type="molecule type" value="Genomic_DNA"/>
</dbReference>
<keyword evidence="3" id="KW-1185">Reference proteome</keyword>
<dbReference type="RefSeq" id="WP_202907101.1">
    <property type="nucleotide sequence ID" value="NZ_JAMXAX010000106.1"/>
</dbReference>
<dbReference type="Proteomes" id="UP001595693">
    <property type="component" value="Unassembled WGS sequence"/>
</dbReference>
<sequence length="53" mass="6343">MKTQPQRRTEVHRIALLCGTLGCALVWGLVELLALQRQRYHQWRQRHETPAHR</sequence>
<reference evidence="3" key="1">
    <citation type="journal article" date="2019" name="Int. J. Syst. Evol. Microbiol.">
        <title>The Global Catalogue of Microorganisms (GCM) 10K type strain sequencing project: providing services to taxonomists for standard genome sequencing and annotation.</title>
        <authorList>
            <consortium name="The Broad Institute Genomics Platform"/>
            <consortium name="The Broad Institute Genome Sequencing Center for Infectious Disease"/>
            <person name="Wu L."/>
            <person name="Ma J."/>
        </authorList>
    </citation>
    <scope>NUCLEOTIDE SEQUENCE [LARGE SCALE GENOMIC DNA]</scope>
    <source>
        <strain evidence="3">CCUG 2113</strain>
    </source>
</reference>
<name>A0ABV8DDD6_9BURK</name>
<comment type="caution">
    <text evidence="2">The sequence shown here is derived from an EMBL/GenBank/DDBJ whole genome shotgun (WGS) entry which is preliminary data.</text>
</comment>
<evidence type="ECO:0000313" key="3">
    <source>
        <dbReference type="Proteomes" id="UP001595693"/>
    </source>
</evidence>
<evidence type="ECO:0000313" key="2">
    <source>
        <dbReference type="EMBL" id="MFC3936551.1"/>
    </source>
</evidence>
<protein>
    <submittedName>
        <fullName evidence="2">Uncharacterized protein</fullName>
    </submittedName>
</protein>
<keyword evidence="1" id="KW-0472">Membrane</keyword>
<proteinExistence type="predicted"/>
<gene>
    <name evidence="2" type="ORF">ACFOW3_18185</name>
</gene>
<keyword evidence="1" id="KW-1133">Transmembrane helix</keyword>
<feature type="transmembrane region" description="Helical" evidence="1">
    <location>
        <begin position="14"/>
        <end position="35"/>
    </location>
</feature>